<dbReference type="EMBL" id="JAFCMP010000082">
    <property type="protein sequence ID" value="KAG5187779.1"/>
    <property type="molecule type" value="Genomic_DNA"/>
</dbReference>
<gene>
    <name evidence="1" type="ORF">JKP88DRAFT_353589</name>
</gene>
<proteinExistence type="predicted"/>
<dbReference type="OrthoDB" id="194358at2759"/>
<accession>A0A836CJH5</accession>
<reference evidence="1" key="1">
    <citation type="submission" date="2021-02" db="EMBL/GenBank/DDBJ databases">
        <title>First Annotated Genome of the Yellow-green Alga Tribonema minus.</title>
        <authorList>
            <person name="Mahan K.M."/>
        </authorList>
    </citation>
    <scope>NUCLEOTIDE SEQUENCE</scope>
    <source>
        <strain evidence="1">UTEX B ZZ1240</strain>
    </source>
</reference>
<dbReference type="Proteomes" id="UP000664859">
    <property type="component" value="Unassembled WGS sequence"/>
</dbReference>
<protein>
    <recommendedName>
        <fullName evidence="3">Ankyrin repeat domain-containing protein</fullName>
    </recommendedName>
</protein>
<sequence length="140" mass="15583">MSAVDFESAEWTGVPHGVVEMFRDPEWAEFLIPRVTGAISLLDAAAMGGHVEVLRWLHQEQATPFTHLTMAGAAFHKRLTALQWLYQAGCPYDIDRICSLSLQARISPAALTPQLMEWLRSIGALEQASSRERQQRAPPA</sequence>
<evidence type="ECO:0008006" key="3">
    <source>
        <dbReference type="Google" id="ProtNLM"/>
    </source>
</evidence>
<organism evidence="1 2">
    <name type="scientific">Tribonema minus</name>
    <dbReference type="NCBI Taxonomy" id="303371"/>
    <lineage>
        <taxon>Eukaryota</taxon>
        <taxon>Sar</taxon>
        <taxon>Stramenopiles</taxon>
        <taxon>Ochrophyta</taxon>
        <taxon>PX clade</taxon>
        <taxon>Xanthophyceae</taxon>
        <taxon>Tribonematales</taxon>
        <taxon>Tribonemataceae</taxon>
        <taxon>Tribonema</taxon>
    </lineage>
</organism>
<comment type="caution">
    <text evidence="1">The sequence shown here is derived from an EMBL/GenBank/DDBJ whole genome shotgun (WGS) entry which is preliminary data.</text>
</comment>
<dbReference type="AlphaFoldDB" id="A0A836CJH5"/>
<name>A0A836CJH5_9STRA</name>
<keyword evidence="2" id="KW-1185">Reference proteome</keyword>
<evidence type="ECO:0000313" key="1">
    <source>
        <dbReference type="EMBL" id="KAG5187779.1"/>
    </source>
</evidence>
<evidence type="ECO:0000313" key="2">
    <source>
        <dbReference type="Proteomes" id="UP000664859"/>
    </source>
</evidence>